<dbReference type="Pfam" id="PF00023">
    <property type="entry name" value="Ank"/>
    <property type="match status" value="1"/>
</dbReference>
<proteinExistence type="predicted"/>
<evidence type="ECO:0000256" key="5">
    <source>
        <dbReference type="SAM" id="MobiDB-lite"/>
    </source>
</evidence>
<feature type="repeat" description="ANK" evidence="3">
    <location>
        <begin position="31"/>
        <end position="63"/>
    </location>
</feature>
<dbReference type="EMBL" id="CAJVNV010000058">
    <property type="protein sequence ID" value="CAG8005226.1"/>
    <property type="molecule type" value="Genomic_DNA"/>
</dbReference>
<dbReference type="PROSITE" id="PS50088">
    <property type="entry name" value="ANK_REPEAT"/>
    <property type="match status" value="5"/>
</dbReference>
<reference evidence="6" key="1">
    <citation type="submission" date="2021-07" db="EMBL/GenBank/DDBJ databases">
        <authorList>
            <person name="Branca A.L. A."/>
        </authorList>
    </citation>
    <scope>NUCLEOTIDE SEQUENCE</scope>
</reference>
<feature type="compositionally biased region" description="Basic and acidic residues" evidence="5">
    <location>
        <begin position="536"/>
        <end position="546"/>
    </location>
</feature>
<feature type="repeat" description="ANK" evidence="3">
    <location>
        <begin position="131"/>
        <end position="163"/>
    </location>
</feature>
<protein>
    <submittedName>
        <fullName evidence="6">Uncharacterized protein</fullName>
    </submittedName>
</protein>
<evidence type="ECO:0000256" key="3">
    <source>
        <dbReference type="PROSITE-ProRule" id="PRU00023"/>
    </source>
</evidence>
<dbReference type="PANTHER" id="PTHR24198:SF165">
    <property type="entry name" value="ANKYRIN REPEAT-CONTAINING PROTEIN-RELATED"/>
    <property type="match status" value="1"/>
</dbReference>
<evidence type="ECO:0000256" key="2">
    <source>
        <dbReference type="ARBA" id="ARBA00023043"/>
    </source>
</evidence>
<dbReference type="OrthoDB" id="6133115at2759"/>
<name>A0A9W4MP29_PENNA</name>
<dbReference type="AlphaFoldDB" id="A0A9W4MP29"/>
<feature type="repeat" description="ANK" evidence="3">
    <location>
        <begin position="377"/>
        <end position="405"/>
    </location>
</feature>
<feature type="repeat" description="ANK" evidence="3">
    <location>
        <begin position="235"/>
        <end position="258"/>
    </location>
</feature>
<dbReference type="PROSITE" id="PS50297">
    <property type="entry name" value="ANK_REP_REGION"/>
    <property type="match status" value="3"/>
</dbReference>
<sequence length="676" mass="75902">MVVRYLPSQKHARTLILRLQPSIWRYNIKFQNSNLLHLAVKDDNVDLAAALLQHNANINAFYRGKTPLMRAFQYSSAAMRELLLNRRELDINIHNQARETALWYAIHYGNYSMVKRLLEQPKLRVDIKHKHGRTALHLAVFAGRIEFVHLLLSRGSNPDLQDDSGDSPWAWARQFNRPVMKMILSNDPDSDLFLGTQLSRDAQLPLHQAVAHGSVAAVRRLLRRKDPALDTQDRKAYTPIHLAVESNRPEVVDLLLSHPRANVNCTDNGNTPLWLSTYSSYYEITERLLAEKDIDVNLIGGGGRFEMPSTSLHHAAARLDTVLLRRLLAVPEIDPNLCVAGHSPISIAACHGRVNTVACLLNMGNVEINGRGLIDPPLCRAAAHGHHDVVRLLVQQGTRLNINESTIASHDTALCIAARGGDLKIVQALLLHHQIDVNLRNEYFEDPLMLAVKDGHFSIVNALLANTRLKSFSLKRSLELARDDCIQRAIQNRMEADNSRQTFLRRSPRMKFGDATMDHPTSPSPSERPAKRQRLISHDAEDENKAQSHQQQSSDGAAIEAEVPVRTPGSLTAGFMKLLHYNDTLGAPALKLLDLYFCLWECYVVKSAEKIRLEEEKRQLQESNEWLANDSGILLQLCDEQASILWDQKRAARVLCNGVVSSLQGSDTQVCHVDGP</sequence>
<keyword evidence="1" id="KW-0677">Repeat</keyword>
<comment type="caution">
    <text evidence="6">The sequence shown here is derived from an EMBL/GenBank/DDBJ whole genome shotgun (WGS) entry which is preliminary data.</text>
</comment>
<dbReference type="PANTHER" id="PTHR24198">
    <property type="entry name" value="ANKYRIN REPEAT AND PROTEIN KINASE DOMAIN-CONTAINING PROTEIN"/>
    <property type="match status" value="1"/>
</dbReference>
<feature type="coiled-coil region" evidence="4">
    <location>
        <begin position="603"/>
        <end position="630"/>
    </location>
</feature>
<dbReference type="SMART" id="SM00248">
    <property type="entry name" value="ANK"/>
    <property type="match status" value="12"/>
</dbReference>
<dbReference type="InterPro" id="IPR002110">
    <property type="entry name" value="Ankyrin_rpt"/>
</dbReference>
<dbReference type="SUPFAM" id="SSF48403">
    <property type="entry name" value="Ankyrin repeat"/>
    <property type="match status" value="2"/>
</dbReference>
<dbReference type="InterPro" id="IPR036770">
    <property type="entry name" value="Ankyrin_rpt-contain_sf"/>
</dbReference>
<evidence type="ECO:0000313" key="6">
    <source>
        <dbReference type="EMBL" id="CAG8005226.1"/>
    </source>
</evidence>
<organism evidence="6 7">
    <name type="scientific">Penicillium nalgiovense</name>
    <dbReference type="NCBI Taxonomy" id="60175"/>
    <lineage>
        <taxon>Eukaryota</taxon>
        <taxon>Fungi</taxon>
        <taxon>Dikarya</taxon>
        <taxon>Ascomycota</taxon>
        <taxon>Pezizomycotina</taxon>
        <taxon>Eurotiomycetes</taxon>
        <taxon>Eurotiomycetidae</taxon>
        <taxon>Eurotiales</taxon>
        <taxon>Aspergillaceae</taxon>
        <taxon>Penicillium</taxon>
    </lineage>
</organism>
<feature type="region of interest" description="Disordered" evidence="5">
    <location>
        <begin position="497"/>
        <end position="559"/>
    </location>
</feature>
<dbReference type="Pfam" id="PF12796">
    <property type="entry name" value="Ank_2"/>
    <property type="match status" value="3"/>
</dbReference>
<keyword evidence="4" id="KW-0175">Coiled coil</keyword>
<evidence type="ECO:0000256" key="4">
    <source>
        <dbReference type="SAM" id="Coils"/>
    </source>
</evidence>
<accession>A0A9W4MP29</accession>
<keyword evidence="2 3" id="KW-0040">ANK repeat</keyword>
<evidence type="ECO:0000256" key="1">
    <source>
        <dbReference type="ARBA" id="ARBA00022737"/>
    </source>
</evidence>
<feature type="repeat" description="ANK" evidence="3">
    <location>
        <begin position="409"/>
        <end position="442"/>
    </location>
</feature>
<dbReference type="Proteomes" id="UP001153461">
    <property type="component" value="Unassembled WGS sequence"/>
</dbReference>
<gene>
    <name evidence="6" type="ORF">PNAL_LOCUS2004</name>
</gene>
<evidence type="ECO:0000313" key="7">
    <source>
        <dbReference type="Proteomes" id="UP001153461"/>
    </source>
</evidence>
<dbReference type="Gene3D" id="1.25.40.20">
    <property type="entry name" value="Ankyrin repeat-containing domain"/>
    <property type="match status" value="3"/>
</dbReference>